<dbReference type="PANTHER" id="PTHR48050">
    <property type="entry name" value="STEROL 3-BETA-GLUCOSYLTRANSFERASE"/>
    <property type="match status" value="1"/>
</dbReference>
<dbReference type="EMBL" id="BNAW01000019">
    <property type="protein sequence ID" value="GHG20912.1"/>
    <property type="molecule type" value="Genomic_DNA"/>
</dbReference>
<dbReference type="Gene3D" id="3.40.50.2000">
    <property type="entry name" value="Glycogen Phosphorylase B"/>
    <property type="match status" value="2"/>
</dbReference>
<accession>A0ABQ3KK16</accession>
<evidence type="ECO:0000256" key="3">
    <source>
        <dbReference type="ARBA" id="ARBA00022679"/>
    </source>
</evidence>
<name>A0ABQ3KK16_9PSEU</name>
<sequence length="420" mass="45285">MRVLFATLSEKSHVYAMAPLGWAMAAAGHEVRMASNPGMAPVIAGTGLTAVPVGVDHPMHDIVMEAQRNGMLEKDYAAWTEISSDVLGWDEVLLKSTEERMGLDVYSNSMVHELVEFCLSWRPDLVVWDPLTFAGAVAARVSGAAHARLLWAADVYSTTRAAFLDLRAQDPARAGIDPLGDWLGGYLDRYGHEFDDEILNGQWSIDLLPARIQLPLPVPRVPVRYTPYNGPSIAPDWVLRPPEKPRVCLTPGASFGVDSSYLPIGTVLDSLADLDVEVLATFDPGELPAAAVPPNTRLTGFVPLHTLLPSCSVTVNHGGYGSWITAAYYGVPQFLLPIRYGDLMPVAHNLSAAGAALFADGATADAEQVRQGVLRLLSEPSFAADAGALRAEMMTTPSAAEIVPQLERLTITHRSNRSLV</sequence>
<dbReference type="GO" id="GO:0016740">
    <property type="term" value="F:transferase activity"/>
    <property type="evidence" value="ECO:0007669"/>
    <property type="project" value="UniProtKB-KW"/>
</dbReference>
<organism evidence="7 8">
    <name type="scientific">Amycolatopsis bullii</name>
    <dbReference type="NCBI Taxonomy" id="941987"/>
    <lineage>
        <taxon>Bacteria</taxon>
        <taxon>Bacillati</taxon>
        <taxon>Actinomycetota</taxon>
        <taxon>Actinomycetes</taxon>
        <taxon>Pseudonocardiales</taxon>
        <taxon>Pseudonocardiaceae</taxon>
        <taxon>Amycolatopsis</taxon>
    </lineage>
</organism>
<evidence type="ECO:0000259" key="6">
    <source>
        <dbReference type="Pfam" id="PF21036"/>
    </source>
</evidence>
<proteinExistence type="inferred from homology"/>
<dbReference type="CDD" id="cd03784">
    <property type="entry name" value="GT1_Gtf-like"/>
    <property type="match status" value="1"/>
</dbReference>
<dbReference type="InterPro" id="IPR048284">
    <property type="entry name" value="EryCIII-like_N"/>
</dbReference>
<keyword evidence="4" id="KW-0045">Antibiotic biosynthesis</keyword>
<comment type="caution">
    <text evidence="7">The sequence shown here is derived from an EMBL/GenBank/DDBJ whole genome shotgun (WGS) entry which is preliminary data.</text>
</comment>
<dbReference type="Proteomes" id="UP000649955">
    <property type="component" value="Unassembled WGS sequence"/>
</dbReference>
<dbReference type="SUPFAM" id="SSF53756">
    <property type="entry name" value="UDP-Glycosyltransferase/glycogen phosphorylase"/>
    <property type="match status" value="1"/>
</dbReference>
<dbReference type="PANTHER" id="PTHR48050:SF13">
    <property type="entry name" value="STEROL 3-BETA-GLUCOSYLTRANSFERASE UGT80A2"/>
    <property type="match status" value="1"/>
</dbReference>
<protein>
    <submittedName>
        <fullName evidence="7">Glycosyl transferase</fullName>
    </submittedName>
</protein>
<keyword evidence="8" id="KW-1185">Reference proteome</keyword>
<dbReference type="Pfam" id="PF06722">
    <property type="entry name" value="EryCIII-like_C"/>
    <property type="match status" value="1"/>
</dbReference>
<dbReference type="InterPro" id="IPR030953">
    <property type="entry name" value="Glycosyl_450act"/>
</dbReference>
<evidence type="ECO:0000259" key="5">
    <source>
        <dbReference type="Pfam" id="PF06722"/>
    </source>
</evidence>
<evidence type="ECO:0000313" key="7">
    <source>
        <dbReference type="EMBL" id="GHG20912.1"/>
    </source>
</evidence>
<reference evidence="8" key="1">
    <citation type="journal article" date="2019" name="Int. J. Syst. Evol. Microbiol.">
        <title>The Global Catalogue of Microorganisms (GCM) 10K type strain sequencing project: providing services to taxonomists for standard genome sequencing and annotation.</title>
        <authorList>
            <consortium name="The Broad Institute Genomics Platform"/>
            <consortium name="The Broad Institute Genome Sequencing Center for Infectious Disease"/>
            <person name="Wu L."/>
            <person name="Ma J."/>
        </authorList>
    </citation>
    <scope>NUCLEOTIDE SEQUENCE [LARGE SCALE GENOMIC DNA]</scope>
    <source>
        <strain evidence="8">CGMCC 4.7680</strain>
    </source>
</reference>
<keyword evidence="3 7" id="KW-0808">Transferase</keyword>
<evidence type="ECO:0000256" key="4">
    <source>
        <dbReference type="ARBA" id="ARBA00023194"/>
    </source>
</evidence>
<feature type="domain" description="Erythromycin biosynthesis protein CIII-like C-terminal" evidence="5">
    <location>
        <begin position="267"/>
        <end position="409"/>
    </location>
</feature>
<dbReference type="Pfam" id="PF21036">
    <property type="entry name" value="EryCIII-like_N"/>
    <property type="match status" value="1"/>
</dbReference>
<dbReference type="NCBIfam" id="TIGR04516">
    <property type="entry name" value="glycosyl_450act"/>
    <property type="match status" value="1"/>
</dbReference>
<dbReference type="InterPro" id="IPR050426">
    <property type="entry name" value="Glycosyltransferase_28"/>
</dbReference>
<evidence type="ECO:0000313" key="8">
    <source>
        <dbReference type="Proteomes" id="UP000649955"/>
    </source>
</evidence>
<evidence type="ECO:0000256" key="2">
    <source>
        <dbReference type="ARBA" id="ARBA00022676"/>
    </source>
</evidence>
<gene>
    <name evidence="7" type="ORF">GCM10017567_44580</name>
</gene>
<evidence type="ECO:0000256" key="1">
    <source>
        <dbReference type="ARBA" id="ARBA00006962"/>
    </source>
</evidence>
<dbReference type="InterPro" id="IPR002213">
    <property type="entry name" value="UDP_glucos_trans"/>
</dbReference>
<feature type="domain" description="Erythromycin biosynthesis protein CIII-like N-terminal" evidence="6">
    <location>
        <begin position="22"/>
        <end position="252"/>
    </location>
</feature>
<comment type="similarity">
    <text evidence="1">Belongs to the glycosyltransferase 28 family.</text>
</comment>
<dbReference type="RefSeq" id="WP_191313002.1">
    <property type="nucleotide sequence ID" value="NZ_BNAW01000019.1"/>
</dbReference>
<keyword evidence="2" id="KW-0328">Glycosyltransferase</keyword>
<dbReference type="InterPro" id="IPR010610">
    <property type="entry name" value="EryCIII-like_C"/>
</dbReference>